<dbReference type="SUPFAM" id="SSF52540">
    <property type="entry name" value="P-loop containing nucleoside triphosphate hydrolases"/>
    <property type="match status" value="1"/>
</dbReference>
<dbReference type="Gene3D" id="3.40.50.300">
    <property type="entry name" value="P-loop containing nucleotide triphosphate hydrolases"/>
    <property type="match status" value="1"/>
</dbReference>
<dbReference type="GO" id="GO:0003924">
    <property type="term" value="F:GTPase activity"/>
    <property type="evidence" value="ECO:0007669"/>
    <property type="project" value="InterPro"/>
</dbReference>
<dbReference type="PROSITE" id="PS51420">
    <property type="entry name" value="RHO"/>
    <property type="match status" value="1"/>
</dbReference>
<dbReference type="SMART" id="SM00174">
    <property type="entry name" value="RHO"/>
    <property type="match status" value="1"/>
</dbReference>
<dbReference type="InterPro" id="IPR027417">
    <property type="entry name" value="P-loop_NTPase"/>
</dbReference>
<reference evidence="2" key="1">
    <citation type="journal article" date="2010" name="J. Eukaryot. Microbiol.">
        <title>Marked amplification and diversification of products of ras genes from rat brain, Rab GTPases, in the ciliates Tetrahymena thermophila and Paramecium tetraurelia.</title>
        <authorList>
            <person name="Saito-Nakano Y."/>
            <person name="Nakahara T."/>
            <person name="Nakano K."/>
            <person name="Nozaki T."/>
            <person name="Numata O."/>
        </authorList>
    </citation>
    <scope>NUCLEOTIDE SEQUENCE</scope>
</reference>
<dbReference type="PROSITE" id="PS51419">
    <property type="entry name" value="RAB"/>
    <property type="match status" value="1"/>
</dbReference>
<dbReference type="SMART" id="SM00175">
    <property type="entry name" value="RAB"/>
    <property type="match status" value="1"/>
</dbReference>
<dbReference type="PRINTS" id="PR00449">
    <property type="entry name" value="RASTRNSFRMNG"/>
</dbReference>
<dbReference type="SMART" id="SM00173">
    <property type="entry name" value="RAS"/>
    <property type="match status" value="1"/>
</dbReference>
<sequence>MCFGSSSKKQQSKPKLLKPKQSQYKTKLILLGDMNVGKTSICEYYKKNVPAKNLPNTIGVTYFEFDIKLENGINVHLDIWDTAGQEIYQSLLKIYYQDANIVFLVFDVSARQTLERVEYWISELKEQVDDKNLKLVLIGNKCDIDADKRQISLEQGQDFARNKNIPYFETSAITGEGIVEVFRQTVKDYVQYKTNGGK</sequence>
<dbReference type="PROSITE" id="PS51421">
    <property type="entry name" value="RAS"/>
    <property type="match status" value="1"/>
</dbReference>
<dbReference type="PANTHER" id="PTHR47978">
    <property type="match status" value="1"/>
</dbReference>
<keyword evidence="1" id="KW-0547">Nucleotide-binding</keyword>
<dbReference type="NCBIfam" id="TIGR00231">
    <property type="entry name" value="small_GTP"/>
    <property type="match status" value="1"/>
</dbReference>
<evidence type="ECO:0000256" key="1">
    <source>
        <dbReference type="ARBA" id="ARBA00022741"/>
    </source>
</evidence>
<dbReference type="GO" id="GO:0005525">
    <property type="term" value="F:GTP binding"/>
    <property type="evidence" value="ECO:0007669"/>
    <property type="project" value="InterPro"/>
</dbReference>
<gene>
    <name evidence="2" type="primary">RABX11</name>
</gene>
<protein>
    <submittedName>
        <fullName evidence="2">Rab-family small GTPase RabX11</fullName>
    </submittedName>
</protein>
<dbReference type="SMART" id="SM00177">
    <property type="entry name" value="ARF"/>
    <property type="match status" value="1"/>
</dbReference>
<dbReference type="InterPro" id="IPR005225">
    <property type="entry name" value="Small_GTP-bd"/>
</dbReference>
<name>E1CB01_TETTH</name>
<evidence type="ECO:0000313" key="2">
    <source>
        <dbReference type="EMBL" id="BAJ21291.1"/>
    </source>
</evidence>
<dbReference type="Pfam" id="PF00071">
    <property type="entry name" value="Ras"/>
    <property type="match status" value="1"/>
</dbReference>
<dbReference type="OMA" id="SCLKIGF"/>
<dbReference type="FunFam" id="3.40.50.300:FF:001462">
    <property type="entry name" value="Small GTP-binding protein, putative"/>
    <property type="match status" value="1"/>
</dbReference>
<organism evidence="2">
    <name type="scientific">Tetrahymena thermophila</name>
    <dbReference type="NCBI Taxonomy" id="5911"/>
    <lineage>
        <taxon>Eukaryota</taxon>
        <taxon>Sar</taxon>
        <taxon>Alveolata</taxon>
        <taxon>Ciliophora</taxon>
        <taxon>Intramacronucleata</taxon>
        <taxon>Oligohymenophorea</taxon>
        <taxon>Hymenostomatida</taxon>
        <taxon>Tetrahymenina</taxon>
        <taxon>Tetrahymenidae</taxon>
        <taxon>Tetrahymena</taxon>
    </lineage>
</organism>
<proteinExistence type="evidence at transcript level"/>
<dbReference type="CDD" id="cd00154">
    <property type="entry name" value="Rab"/>
    <property type="match status" value="1"/>
</dbReference>
<dbReference type="InterPro" id="IPR001806">
    <property type="entry name" value="Small_GTPase"/>
</dbReference>
<accession>E1CB01</accession>
<dbReference type="EMBL" id="AB365911">
    <property type="protein sequence ID" value="BAJ21291.1"/>
    <property type="molecule type" value="mRNA"/>
</dbReference>
<dbReference type="AlphaFoldDB" id="E1CB01"/>